<evidence type="ECO:0000313" key="2">
    <source>
        <dbReference type="Proteomes" id="UP000789759"/>
    </source>
</evidence>
<evidence type="ECO:0000313" key="1">
    <source>
        <dbReference type="EMBL" id="CAG8803965.1"/>
    </source>
</evidence>
<dbReference type="AlphaFoldDB" id="A0A9N9PB62"/>
<gene>
    <name evidence="1" type="ORF">CPELLU_LOCUS17961</name>
</gene>
<protein>
    <submittedName>
        <fullName evidence="1">21675_t:CDS:1</fullName>
    </submittedName>
</protein>
<dbReference type="Proteomes" id="UP000789759">
    <property type="component" value="Unassembled WGS sequence"/>
</dbReference>
<accession>A0A9N9PB62</accession>
<sequence length="243" mass="27698">MKRSHYGGKPSHSFTPHIKIIHAPNSKTVYAICKWCEQKHDIVQQPMQLYLAQEYSLVDISHFEKLVLNATIENGWSFNWVEKESSITMLKFKYPNLVIPSHTLGGHILKDTIQELHSELITKATHDIVGVSLAFDRWKNILKQNIFGTILITSSGEVLIWSVQDISAELERTTNVISKIEVFLEDLKTQQIKVGNTRWNSFYEAFSCLLCSKASLISLIAKYTLPEDNSLALPNYICETISD</sequence>
<proteinExistence type="predicted"/>
<dbReference type="EMBL" id="CAJVQA010033049">
    <property type="protein sequence ID" value="CAG8803965.1"/>
    <property type="molecule type" value="Genomic_DNA"/>
</dbReference>
<reference evidence="1" key="1">
    <citation type="submission" date="2021-06" db="EMBL/GenBank/DDBJ databases">
        <authorList>
            <person name="Kallberg Y."/>
            <person name="Tangrot J."/>
            <person name="Rosling A."/>
        </authorList>
    </citation>
    <scope>NUCLEOTIDE SEQUENCE</scope>
    <source>
        <strain evidence="1">FL966</strain>
    </source>
</reference>
<comment type="caution">
    <text evidence="1">The sequence shown here is derived from an EMBL/GenBank/DDBJ whole genome shotgun (WGS) entry which is preliminary data.</text>
</comment>
<dbReference type="OrthoDB" id="2407745at2759"/>
<name>A0A9N9PB62_9GLOM</name>
<organism evidence="1 2">
    <name type="scientific">Cetraspora pellucida</name>
    <dbReference type="NCBI Taxonomy" id="1433469"/>
    <lineage>
        <taxon>Eukaryota</taxon>
        <taxon>Fungi</taxon>
        <taxon>Fungi incertae sedis</taxon>
        <taxon>Mucoromycota</taxon>
        <taxon>Glomeromycotina</taxon>
        <taxon>Glomeromycetes</taxon>
        <taxon>Diversisporales</taxon>
        <taxon>Gigasporaceae</taxon>
        <taxon>Cetraspora</taxon>
    </lineage>
</organism>
<feature type="non-terminal residue" evidence="1">
    <location>
        <position position="243"/>
    </location>
</feature>
<keyword evidence="2" id="KW-1185">Reference proteome</keyword>